<dbReference type="AlphaFoldDB" id="A0A0R2BA75"/>
<dbReference type="FunFam" id="3.40.50.720:FF:000084">
    <property type="entry name" value="Short-chain dehydrogenase reductase"/>
    <property type="match status" value="1"/>
</dbReference>
<dbReference type="RefSeq" id="WP_054760928.1">
    <property type="nucleotide sequence ID" value="NZ_AYYR01000032.1"/>
</dbReference>
<dbReference type="PANTHER" id="PTHR43477">
    <property type="entry name" value="DIHYDROANTICAPSIN 7-DEHYDROGENASE"/>
    <property type="match status" value="1"/>
</dbReference>
<dbReference type="PRINTS" id="PR00081">
    <property type="entry name" value="GDHRDH"/>
</dbReference>
<accession>A0A0R2BA75</accession>
<comment type="caution">
    <text evidence="3">The sequence shown here is derived from an EMBL/GenBank/DDBJ whole genome shotgun (WGS) entry which is preliminary data.</text>
</comment>
<dbReference type="SUPFAM" id="SSF51735">
    <property type="entry name" value="NAD(P)-binding Rossmann-fold domains"/>
    <property type="match status" value="1"/>
</dbReference>
<dbReference type="Pfam" id="PF13561">
    <property type="entry name" value="adh_short_C2"/>
    <property type="match status" value="1"/>
</dbReference>
<keyword evidence="2" id="KW-0560">Oxidoreductase</keyword>
<evidence type="ECO:0000313" key="3">
    <source>
        <dbReference type="EMBL" id="KRM76238.1"/>
    </source>
</evidence>
<protein>
    <submittedName>
        <fullName evidence="3">3-ketoacyl-(Acyl-carrier-protein) reductase</fullName>
    </submittedName>
</protein>
<dbReference type="GO" id="GO:0016491">
    <property type="term" value="F:oxidoreductase activity"/>
    <property type="evidence" value="ECO:0007669"/>
    <property type="project" value="UniProtKB-KW"/>
</dbReference>
<evidence type="ECO:0000313" key="4">
    <source>
        <dbReference type="Proteomes" id="UP000051845"/>
    </source>
</evidence>
<dbReference type="PANTHER" id="PTHR43477:SF1">
    <property type="entry name" value="DIHYDROANTICAPSIN 7-DEHYDROGENASE"/>
    <property type="match status" value="1"/>
</dbReference>
<dbReference type="EMBL" id="AYYR01000032">
    <property type="protein sequence ID" value="KRM76238.1"/>
    <property type="molecule type" value="Genomic_DNA"/>
</dbReference>
<dbReference type="NCBIfam" id="NF005118">
    <property type="entry name" value="PRK06550.1"/>
    <property type="match status" value="1"/>
</dbReference>
<dbReference type="InterPro" id="IPR002347">
    <property type="entry name" value="SDR_fam"/>
</dbReference>
<sequence length="251" mass="26151">MTDAFQNQTVVVTGAASGIGAAQAEKFIAAGATVVAVDNNADGLQQLAEKCNSASLHTLVGDVSNQATSTQTLTRVNKVSDHLDIVCNTAGVLDAYKPAMDTSFADWQHILNVDLNSQFLMVKAVLPQMLAQHHGVFVNMASIAGLVAGGGGIAYTAAKHAIIGMTKQLDIDYADQGIRANCLAPGAINTPMNAADFAGDGHMAKWVASETPAKRWATAEEVADLTLFVASSKADYIHGVTIPIDGGWLAK</sequence>
<dbReference type="GO" id="GO:0008206">
    <property type="term" value="P:bile acid metabolic process"/>
    <property type="evidence" value="ECO:0007669"/>
    <property type="project" value="UniProtKB-ARBA"/>
</dbReference>
<dbReference type="CDD" id="cd05233">
    <property type="entry name" value="SDR_c"/>
    <property type="match status" value="1"/>
</dbReference>
<dbReference type="PRINTS" id="PR00080">
    <property type="entry name" value="SDRFAMILY"/>
</dbReference>
<gene>
    <name evidence="3" type="ORF">FC82_GL001748</name>
</gene>
<organism evidence="3 4">
    <name type="scientific">Secundilactobacillus collinoides DSM 20515 = JCM 1123</name>
    <dbReference type="NCBI Taxonomy" id="1423733"/>
    <lineage>
        <taxon>Bacteria</taxon>
        <taxon>Bacillati</taxon>
        <taxon>Bacillota</taxon>
        <taxon>Bacilli</taxon>
        <taxon>Lactobacillales</taxon>
        <taxon>Lactobacillaceae</taxon>
        <taxon>Secundilactobacillus</taxon>
    </lineage>
</organism>
<comment type="similarity">
    <text evidence="1">Belongs to the short-chain dehydrogenases/reductases (SDR) family.</text>
</comment>
<dbReference type="InterPro" id="IPR051122">
    <property type="entry name" value="SDR_DHRS6-like"/>
</dbReference>
<dbReference type="Gene3D" id="3.40.50.720">
    <property type="entry name" value="NAD(P)-binding Rossmann-like Domain"/>
    <property type="match status" value="1"/>
</dbReference>
<evidence type="ECO:0000256" key="1">
    <source>
        <dbReference type="ARBA" id="ARBA00006484"/>
    </source>
</evidence>
<evidence type="ECO:0000256" key="2">
    <source>
        <dbReference type="ARBA" id="ARBA00023002"/>
    </source>
</evidence>
<dbReference type="STRING" id="33960.TY91_02585"/>
<reference evidence="3 4" key="1">
    <citation type="journal article" date="2015" name="Genome Announc.">
        <title>Expanding the biotechnology potential of lactobacilli through comparative genomics of 213 strains and associated genera.</title>
        <authorList>
            <person name="Sun Z."/>
            <person name="Harris H.M."/>
            <person name="McCann A."/>
            <person name="Guo C."/>
            <person name="Argimon S."/>
            <person name="Zhang W."/>
            <person name="Yang X."/>
            <person name="Jeffery I.B."/>
            <person name="Cooney J.C."/>
            <person name="Kagawa T.F."/>
            <person name="Liu W."/>
            <person name="Song Y."/>
            <person name="Salvetti E."/>
            <person name="Wrobel A."/>
            <person name="Rasinkangas P."/>
            <person name="Parkhill J."/>
            <person name="Rea M.C."/>
            <person name="O'Sullivan O."/>
            <person name="Ritari J."/>
            <person name="Douillard F.P."/>
            <person name="Paul Ross R."/>
            <person name="Yang R."/>
            <person name="Briner A.E."/>
            <person name="Felis G.E."/>
            <person name="de Vos W.M."/>
            <person name="Barrangou R."/>
            <person name="Klaenhammer T.R."/>
            <person name="Caufield P.W."/>
            <person name="Cui Y."/>
            <person name="Zhang H."/>
            <person name="O'Toole P.W."/>
        </authorList>
    </citation>
    <scope>NUCLEOTIDE SEQUENCE [LARGE SCALE GENOMIC DNA]</scope>
    <source>
        <strain evidence="3 4">DSM 20515</strain>
    </source>
</reference>
<dbReference type="Proteomes" id="UP000051845">
    <property type="component" value="Unassembled WGS sequence"/>
</dbReference>
<proteinExistence type="inferred from homology"/>
<dbReference type="PATRIC" id="fig|1423733.4.peg.1838"/>
<name>A0A0R2BA75_SECCO</name>
<dbReference type="InterPro" id="IPR036291">
    <property type="entry name" value="NAD(P)-bd_dom_sf"/>
</dbReference>